<comment type="caution">
    <text evidence="1">The sequence shown here is derived from an EMBL/GenBank/DDBJ whole genome shotgun (WGS) entry which is preliminary data.</text>
</comment>
<gene>
    <name evidence="1" type="ORF">V6N11_024594</name>
</gene>
<evidence type="ECO:0000313" key="1">
    <source>
        <dbReference type="EMBL" id="KAK9001899.1"/>
    </source>
</evidence>
<sequence length="101" mass="11541">MGLLLTYHRAGVAKLRRLEAGGEGGLCRDENTVTVPLLFFHFVGIIQRYEVRATRQTRTRTSRDASSYLPKKSSRFGNTVRLRIYPTPNLRVETSCQRITN</sequence>
<name>A0ABR2QMV7_9ROSI</name>
<proteinExistence type="predicted"/>
<dbReference type="EMBL" id="JBBPBN010000035">
    <property type="protein sequence ID" value="KAK9001899.1"/>
    <property type="molecule type" value="Genomic_DNA"/>
</dbReference>
<dbReference type="Proteomes" id="UP001396334">
    <property type="component" value="Unassembled WGS sequence"/>
</dbReference>
<accession>A0ABR2QMV7</accession>
<reference evidence="1 2" key="1">
    <citation type="journal article" date="2024" name="G3 (Bethesda)">
        <title>Genome assembly of Hibiscus sabdariffa L. provides insights into metabolisms of medicinal natural products.</title>
        <authorList>
            <person name="Kim T."/>
        </authorList>
    </citation>
    <scope>NUCLEOTIDE SEQUENCE [LARGE SCALE GENOMIC DNA]</scope>
    <source>
        <strain evidence="1">TK-2024</strain>
        <tissue evidence="1">Old leaves</tissue>
    </source>
</reference>
<keyword evidence="2" id="KW-1185">Reference proteome</keyword>
<organism evidence="1 2">
    <name type="scientific">Hibiscus sabdariffa</name>
    <name type="common">roselle</name>
    <dbReference type="NCBI Taxonomy" id="183260"/>
    <lineage>
        <taxon>Eukaryota</taxon>
        <taxon>Viridiplantae</taxon>
        <taxon>Streptophyta</taxon>
        <taxon>Embryophyta</taxon>
        <taxon>Tracheophyta</taxon>
        <taxon>Spermatophyta</taxon>
        <taxon>Magnoliopsida</taxon>
        <taxon>eudicotyledons</taxon>
        <taxon>Gunneridae</taxon>
        <taxon>Pentapetalae</taxon>
        <taxon>rosids</taxon>
        <taxon>malvids</taxon>
        <taxon>Malvales</taxon>
        <taxon>Malvaceae</taxon>
        <taxon>Malvoideae</taxon>
        <taxon>Hibiscus</taxon>
    </lineage>
</organism>
<protein>
    <submittedName>
        <fullName evidence="1">Uncharacterized protein</fullName>
    </submittedName>
</protein>
<evidence type="ECO:0000313" key="2">
    <source>
        <dbReference type="Proteomes" id="UP001396334"/>
    </source>
</evidence>